<organism evidence="2 3">
    <name type="scientific">Rickettsia japonica</name>
    <dbReference type="NCBI Taxonomy" id="35790"/>
    <lineage>
        <taxon>Bacteria</taxon>
        <taxon>Pseudomonadati</taxon>
        <taxon>Pseudomonadota</taxon>
        <taxon>Alphaproteobacteria</taxon>
        <taxon>Rickettsiales</taxon>
        <taxon>Rickettsiaceae</taxon>
        <taxon>Rickettsieae</taxon>
        <taxon>Rickettsia</taxon>
        <taxon>spotted fever group</taxon>
    </lineage>
</organism>
<gene>
    <name evidence="2" type="ORF">D0Z68_07715</name>
</gene>
<proteinExistence type="inferred from homology"/>
<dbReference type="InterPro" id="IPR050259">
    <property type="entry name" value="SDR"/>
</dbReference>
<dbReference type="PANTHER" id="PTHR42879:SF2">
    <property type="entry name" value="3-OXOACYL-[ACYL-CARRIER-PROTEIN] REDUCTASE FABG"/>
    <property type="match status" value="1"/>
</dbReference>
<comment type="similarity">
    <text evidence="1">Belongs to the short-chain dehydrogenases/reductases (SDR) family.</text>
</comment>
<dbReference type="Gene3D" id="3.40.50.720">
    <property type="entry name" value="NAD(P)-binding Rossmann-like Domain"/>
    <property type="match status" value="1"/>
</dbReference>
<dbReference type="PRINTS" id="PR00081">
    <property type="entry name" value="GDHRDH"/>
</dbReference>
<accession>A0ABM6YI87</accession>
<dbReference type="EMBL" id="CP032049">
    <property type="protein sequence ID" value="AXU07078.1"/>
    <property type="molecule type" value="Genomic_DNA"/>
</dbReference>
<protein>
    <submittedName>
        <fullName evidence="2">SDR family NAD(P)-dependent oxidoreductase</fullName>
    </submittedName>
</protein>
<evidence type="ECO:0000313" key="3">
    <source>
        <dbReference type="Proteomes" id="UP000258667"/>
    </source>
</evidence>
<dbReference type="SUPFAM" id="SSF51735">
    <property type="entry name" value="NAD(P)-binding Rossmann-fold domains"/>
    <property type="match status" value="1"/>
</dbReference>
<evidence type="ECO:0000256" key="1">
    <source>
        <dbReference type="ARBA" id="ARBA00006484"/>
    </source>
</evidence>
<evidence type="ECO:0000313" key="2">
    <source>
        <dbReference type="EMBL" id="AXU07078.1"/>
    </source>
</evidence>
<dbReference type="PANTHER" id="PTHR42879">
    <property type="entry name" value="3-OXOACYL-(ACYL-CARRIER-PROTEIN) REDUCTASE"/>
    <property type="match status" value="1"/>
</dbReference>
<sequence length="100" mass="11078">MGASFAYRFNSIFLYYIRNTDYKKNGFGRIVNIASAYAYVASPFKPAYVAVKYCILGLTKTVALEVAENNITVNAICPGYVNTPLVRNQIADTAKARHIS</sequence>
<reference evidence="2 3" key="1">
    <citation type="submission" date="2018-08" db="EMBL/GenBank/DDBJ databases">
        <title>Complete genomic DNA sequence of Rickettsia japonica in China.</title>
        <authorList>
            <person name="Lu Q."/>
            <person name="Li C."/>
        </authorList>
    </citation>
    <scope>NUCLEOTIDE SEQUENCE [LARGE SCALE GENOMIC DNA]</scope>
    <source>
        <strain evidence="2 3">LA4/2015</strain>
    </source>
</reference>
<keyword evidence="3" id="KW-1185">Reference proteome</keyword>
<dbReference type="InterPro" id="IPR002347">
    <property type="entry name" value="SDR_fam"/>
</dbReference>
<dbReference type="Pfam" id="PF00106">
    <property type="entry name" value="adh_short"/>
    <property type="match status" value="1"/>
</dbReference>
<dbReference type="Proteomes" id="UP000258667">
    <property type="component" value="Chromosome"/>
</dbReference>
<dbReference type="InterPro" id="IPR036291">
    <property type="entry name" value="NAD(P)-bd_dom_sf"/>
</dbReference>
<dbReference type="PRINTS" id="PR00080">
    <property type="entry name" value="SDRFAMILY"/>
</dbReference>
<name>A0ABM6YI87_RICJA</name>